<dbReference type="EMBL" id="JBHULS010000002">
    <property type="protein sequence ID" value="MFD2551138.1"/>
    <property type="molecule type" value="Genomic_DNA"/>
</dbReference>
<dbReference type="Proteomes" id="UP001597472">
    <property type="component" value="Unassembled WGS sequence"/>
</dbReference>
<dbReference type="InterPro" id="IPR036513">
    <property type="entry name" value="STAS_dom_sf"/>
</dbReference>
<comment type="caution">
    <text evidence="2">The sequence shown here is derived from an EMBL/GenBank/DDBJ whole genome shotgun (WGS) entry which is preliminary data.</text>
</comment>
<proteinExistence type="predicted"/>
<dbReference type="InterPro" id="IPR002645">
    <property type="entry name" value="STAS_dom"/>
</dbReference>
<evidence type="ECO:0000259" key="1">
    <source>
        <dbReference type="PROSITE" id="PS50801"/>
    </source>
</evidence>
<evidence type="ECO:0000313" key="2">
    <source>
        <dbReference type="EMBL" id="MFD2551138.1"/>
    </source>
</evidence>
<evidence type="ECO:0000313" key="3">
    <source>
        <dbReference type="Proteomes" id="UP001597472"/>
    </source>
</evidence>
<dbReference type="SUPFAM" id="SSF52091">
    <property type="entry name" value="SpoIIaa-like"/>
    <property type="match status" value="1"/>
</dbReference>
<protein>
    <submittedName>
        <fullName evidence="2">Lipid asymmetry maintenance protein MlaB</fullName>
    </submittedName>
</protein>
<dbReference type="Pfam" id="PF01740">
    <property type="entry name" value="STAS"/>
    <property type="match status" value="1"/>
</dbReference>
<keyword evidence="3" id="KW-1185">Reference proteome</keyword>
<dbReference type="RefSeq" id="WP_376892245.1">
    <property type="nucleotide sequence ID" value="NZ_JBHULS010000002.1"/>
</dbReference>
<accession>A0ABW5KRR7</accession>
<gene>
    <name evidence="2" type="ORF">ACFSQP_04855</name>
</gene>
<reference evidence="3" key="1">
    <citation type="journal article" date="2019" name="Int. J. Syst. Evol. Microbiol.">
        <title>The Global Catalogue of Microorganisms (GCM) 10K type strain sequencing project: providing services to taxonomists for standard genome sequencing and annotation.</title>
        <authorList>
            <consortium name="The Broad Institute Genomics Platform"/>
            <consortium name="The Broad Institute Genome Sequencing Center for Infectious Disease"/>
            <person name="Wu L."/>
            <person name="Ma J."/>
        </authorList>
    </citation>
    <scope>NUCLEOTIDE SEQUENCE [LARGE SCALE GENOMIC DNA]</scope>
    <source>
        <strain evidence="3">KCTC 42587</strain>
    </source>
</reference>
<dbReference type="Gene3D" id="3.30.750.24">
    <property type="entry name" value="STAS domain"/>
    <property type="match status" value="1"/>
</dbReference>
<organism evidence="2 3">
    <name type="scientific">Bizionia sediminis</name>
    <dbReference type="NCBI Taxonomy" id="1737064"/>
    <lineage>
        <taxon>Bacteria</taxon>
        <taxon>Pseudomonadati</taxon>
        <taxon>Bacteroidota</taxon>
        <taxon>Flavobacteriia</taxon>
        <taxon>Flavobacteriales</taxon>
        <taxon>Flavobacteriaceae</taxon>
        <taxon>Bizionia</taxon>
    </lineage>
</organism>
<sequence length="93" mass="10375">MNLEITHTNNIYAVKGVLDKNSATVFKQQFESILTSQPGVTINIEGLKHIDKYGVTVLADMYKQSLAKNKTFAIVGFGCKDLYHHFKTSTTAH</sequence>
<dbReference type="PROSITE" id="PS50801">
    <property type="entry name" value="STAS"/>
    <property type="match status" value="1"/>
</dbReference>
<name>A0ABW5KRR7_9FLAO</name>
<feature type="domain" description="STAS" evidence="1">
    <location>
        <begin position="11"/>
        <end position="76"/>
    </location>
</feature>